<evidence type="ECO:0000256" key="1">
    <source>
        <dbReference type="ARBA" id="ARBA00022729"/>
    </source>
</evidence>
<proteinExistence type="predicted"/>
<dbReference type="Pfam" id="PF03968">
    <property type="entry name" value="LptD_N"/>
    <property type="match status" value="1"/>
</dbReference>
<gene>
    <name evidence="5" type="ORF">ACFPP9_15720</name>
</gene>
<dbReference type="RefSeq" id="WP_266345618.1">
    <property type="nucleotide sequence ID" value="NZ_JAPKNH010000009.1"/>
</dbReference>
<reference evidence="6" key="1">
    <citation type="journal article" date="2019" name="Int. J. Syst. Evol. Microbiol.">
        <title>The Global Catalogue of Microorganisms (GCM) 10K type strain sequencing project: providing services to taxonomists for standard genome sequencing and annotation.</title>
        <authorList>
            <consortium name="The Broad Institute Genomics Platform"/>
            <consortium name="The Broad Institute Genome Sequencing Center for Infectious Disease"/>
            <person name="Wu L."/>
            <person name="Ma J."/>
        </authorList>
    </citation>
    <scope>NUCLEOTIDE SEQUENCE [LARGE SCALE GENOMIC DNA]</scope>
    <source>
        <strain evidence="6">KACC 12633</strain>
    </source>
</reference>
<name>A0ABW0PYT7_9HYPH</name>
<evidence type="ECO:0000256" key="3">
    <source>
        <dbReference type="SAM" id="SignalP"/>
    </source>
</evidence>
<dbReference type="PANTHER" id="PTHR36504:SF1">
    <property type="entry name" value="LIPOPOLYSACCHARIDE EXPORT SYSTEM PROTEIN LPTA"/>
    <property type="match status" value="1"/>
</dbReference>
<evidence type="ECO:0000313" key="6">
    <source>
        <dbReference type="Proteomes" id="UP001596150"/>
    </source>
</evidence>
<evidence type="ECO:0000313" key="5">
    <source>
        <dbReference type="EMBL" id="MFC5517234.1"/>
    </source>
</evidence>
<feature type="domain" description="Organic solvent tolerance-like N-terminal" evidence="4">
    <location>
        <begin position="45"/>
        <end position="199"/>
    </location>
</feature>
<dbReference type="Gene3D" id="2.60.450.10">
    <property type="entry name" value="Lipopolysaccharide (LPS) transport protein A like domain"/>
    <property type="match status" value="1"/>
</dbReference>
<dbReference type="InterPro" id="IPR052037">
    <property type="entry name" value="LPS_export_LptA"/>
</dbReference>
<feature type="compositionally biased region" description="Low complexity" evidence="2">
    <location>
        <begin position="116"/>
        <end position="128"/>
    </location>
</feature>
<organism evidence="5 6">
    <name type="scientific">Kaistia terrae</name>
    <dbReference type="NCBI Taxonomy" id="537017"/>
    <lineage>
        <taxon>Bacteria</taxon>
        <taxon>Pseudomonadati</taxon>
        <taxon>Pseudomonadota</taxon>
        <taxon>Alphaproteobacteria</taxon>
        <taxon>Hyphomicrobiales</taxon>
        <taxon>Kaistiaceae</taxon>
        <taxon>Kaistia</taxon>
    </lineage>
</organism>
<sequence>MTRLSHRLLVALAFLPMVLGAVEVRAQSSADLFKGFQTGQKGPVNVEADSLDVAEKDGQRISTFTGNVTVTRGDSVLKAGKISIYSAGSKTPAAGADGKDAKPADAKPADAKPADAKPAAAKPAAADPSLEGSLPGAGSFTRIEASGKVYVNSGEQTATGDTAVVDMVGKLVTLSGNVVLSQGPNVITGNKLTWDMTTGRARVDQKPGARIRGIFTPGAAPGSKP</sequence>
<evidence type="ECO:0000259" key="4">
    <source>
        <dbReference type="Pfam" id="PF03968"/>
    </source>
</evidence>
<comment type="caution">
    <text evidence="5">The sequence shown here is derived from an EMBL/GenBank/DDBJ whole genome shotgun (WGS) entry which is preliminary data.</text>
</comment>
<dbReference type="Proteomes" id="UP001596150">
    <property type="component" value="Unassembled WGS sequence"/>
</dbReference>
<keyword evidence="1 3" id="KW-0732">Signal</keyword>
<keyword evidence="6" id="KW-1185">Reference proteome</keyword>
<protein>
    <submittedName>
        <fullName evidence="5">LptA/OstA family protein</fullName>
    </submittedName>
</protein>
<feature type="compositionally biased region" description="Basic and acidic residues" evidence="2">
    <location>
        <begin position="97"/>
        <end position="115"/>
    </location>
</feature>
<evidence type="ECO:0000256" key="2">
    <source>
        <dbReference type="SAM" id="MobiDB-lite"/>
    </source>
</evidence>
<dbReference type="InterPro" id="IPR005653">
    <property type="entry name" value="OstA-like_N"/>
</dbReference>
<feature type="region of interest" description="Disordered" evidence="2">
    <location>
        <begin position="91"/>
        <end position="138"/>
    </location>
</feature>
<feature type="signal peptide" evidence="3">
    <location>
        <begin position="1"/>
        <end position="21"/>
    </location>
</feature>
<dbReference type="PANTHER" id="PTHR36504">
    <property type="entry name" value="LIPOPOLYSACCHARIDE EXPORT SYSTEM PROTEIN LPTA"/>
    <property type="match status" value="1"/>
</dbReference>
<feature type="chain" id="PRO_5046557158" evidence="3">
    <location>
        <begin position="22"/>
        <end position="225"/>
    </location>
</feature>
<accession>A0ABW0PYT7</accession>
<dbReference type="EMBL" id="JBHSML010000007">
    <property type="protein sequence ID" value="MFC5517234.1"/>
    <property type="molecule type" value="Genomic_DNA"/>
</dbReference>